<dbReference type="RefSeq" id="WP_011529772.1">
    <property type="nucleotide sequence ID" value="NC_008025.1"/>
</dbReference>
<accession>Q1J0Q3</accession>
<reference evidence="1" key="1">
    <citation type="submission" date="2006-04" db="EMBL/GenBank/DDBJ databases">
        <title>Complete sequence of chromosome of Deinococcus geothermalis DSM 11300.</title>
        <authorList>
            <consortium name="US DOE Joint Genome Institute"/>
            <person name="Copeland A."/>
            <person name="Lucas S."/>
            <person name="Lapidus A."/>
            <person name="Barry K."/>
            <person name="Detter J.C."/>
            <person name="Glavina del Rio T."/>
            <person name="Hammon N."/>
            <person name="Israni S."/>
            <person name="Dalin E."/>
            <person name="Tice H."/>
            <person name="Pitluck S."/>
            <person name="Brettin T."/>
            <person name="Bruce D."/>
            <person name="Han C."/>
            <person name="Tapia R."/>
            <person name="Saunders E."/>
            <person name="Gilna P."/>
            <person name="Schmutz J."/>
            <person name="Larimer F."/>
            <person name="Land M."/>
            <person name="Hauser L."/>
            <person name="Kyrpides N."/>
            <person name="Kim E."/>
            <person name="Daly M.J."/>
            <person name="Fredrickson J.K."/>
            <person name="Makarova K.S."/>
            <person name="Gaidamakova E.K."/>
            <person name="Zhai M."/>
            <person name="Richardson P."/>
        </authorList>
    </citation>
    <scope>NUCLEOTIDE SEQUENCE</scope>
    <source>
        <strain evidence="1">DSM 11300</strain>
    </source>
</reference>
<dbReference type="STRING" id="319795.Dgeo_0629"/>
<protein>
    <recommendedName>
        <fullName evidence="3">Lipoprotein</fullName>
    </recommendedName>
</protein>
<sequence>MRKLGLFVLPLLLAACGGTGLNIGQGFEMTAALTGTQVAVDVVNVYAKNADGSPGAYLSSRVDKYTPTAGTLKVEVRGGSLGFTAQKVTVKYTDASGNPLADTASTFNNSVAFTVPGGYTCPGGATTCAATDKTLTATTFSLPDLYWLSEQAALMAARGCVDGSSVIGTGYVCPEVRMNVTFTGKDSLGAERTLTIPQAQVRVYVNSVSDEVR</sequence>
<dbReference type="KEGG" id="dge:Dgeo_0629"/>
<name>Q1J0Q3_DEIGD</name>
<evidence type="ECO:0000313" key="1">
    <source>
        <dbReference type="EMBL" id="ABF44931.1"/>
    </source>
</evidence>
<dbReference type="AlphaFoldDB" id="Q1J0Q3"/>
<dbReference type="PROSITE" id="PS51257">
    <property type="entry name" value="PROKAR_LIPOPROTEIN"/>
    <property type="match status" value="1"/>
</dbReference>
<evidence type="ECO:0000313" key="2">
    <source>
        <dbReference type="Proteomes" id="UP000002431"/>
    </source>
</evidence>
<dbReference type="Proteomes" id="UP000002431">
    <property type="component" value="Chromosome"/>
</dbReference>
<gene>
    <name evidence="1" type="ordered locus">Dgeo_0629</name>
</gene>
<keyword evidence="2" id="KW-1185">Reference proteome</keyword>
<evidence type="ECO:0008006" key="3">
    <source>
        <dbReference type="Google" id="ProtNLM"/>
    </source>
</evidence>
<organism evidence="1 2">
    <name type="scientific">Deinococcus geothermalis (strain DSM 11300 / CIP 105573 / AG-3a)</name>
    <dbReference type="NCBI Taxonomy" id="319795"/>
    <lineage>
        <taxon>Bacteria</taxon>
        <taxon>Thermotogati</taxon>
        <taxon>Deinococcota</taxon>
        <taxon>Deinococci</taxon>
        <taxon>Deinococcales</taxon>
        <taxon>Deinococcaceae</taxon>
        <taxon>Deinococcus</taxon>
    </lineage>
</organism>
<proteinExistence type="predicted"/>
<dbReference type="HOGENOM" id="CLU_1292650_0_0_0"/>
<dbReference type="EMBL" id="CP000359">
    <property type="protein sequence ID" value="ABF44931.1"/>
    <property type="molecule type" value="Genomic_DNA"/>
</dbReference>